<accession>A0A0F9IXD0</accession>
<dbReference type="InterPro" id="IPR017441">
    <property type="entry name" value="Protein_kinase_ATP_BS"/>
</dbReference>
<evidence type="ECO:0000256" key="2">
    <source>
        <dbReference type="ARBA" id="ARBA00022840"/>
    </source>
</evidence>
<dbReference type="PANTHER" id="PTHR24348">
    <property type="entry name" value="SERINE/THREONINE-PROTEIN KINASE UNC-51-RELATED"/>
    <property type="match status" value="1"/>
</dbReference>
<comment type="caution">
    <text evidence="4">The sequence shown here is derived from an EMBL/GenBank/DDBJ whole genome shotgun (WGS) entry which is preliminary data.</text>
</comment>
<feature type="domain" description="Protein kinase" evidence="3">
    <location>
        <begin position="126"/>
        <end position="367"/>
    </location>
</feature>
<dbReference type="GO" id="GO:0005737">
    <property type="term" value="C:cytoplasm"/>
    <property type="evidence" value="ECO:0007669"/>
    <property type="project" value="TreeGrafter"/>
</dbReference>
<evidence type="ECO:0000313" key="4">
    <source>
        <dbReference type="EMBL" id="KKM24714.1"/>
    </source>
</evidence>
<dbReference type="GO" id="GO:0004674">
    <property type="term" value="F:protein serine/threonine kinase activity"/>
    <property type="evidence" value="ECO:0007669"/>
    <property type="project" value="InterPro"/>
</dbReference>
<protein>
    <recommendedName>
        <fullName evidence="3">Protein kinase domain-containing protein</fullName>
    </recommendedName>
</protein>
<dbReference type="AlphaFoldDB" id="A0A0F9IXD0"/>
<evidence type="ECO:0000256" key="1">
    <source>
        <dbReference type="ARBA" id="ARBA00022741"/>
    </source>
</evidence>
<name>A0A0F9IXD0_9ZZZZ</name>
<dbReference type="PROSITE" id="PS00107">
    <property type="entry name" value="PROTEIN_KINASE_ATP"/>
    <property type="match status" value="1"/>
</dbReference>
<sequence>MAAKPDATVGLLIAAAALALVAGMLAADTLIKTDGTVYTGRIIKEDSQWVIMEIHRDDGKVTLPIPRRLVRAIERGPTTKPTTAMAPTPTTRTVIPSVGAGPGYYPLPIQGHLGVDALVGKTFHGNRVKRCLGRGGMAVVYEAENVHTGRPVALKMMSHRFIHNLEAQSRFARETEICRSLRHPNICQLYSCFTAFGTNFMVMEFCPGENLDQLIRRRGPLPQQKIRKILAQLARGLAYAHGRGVCHRDVKPSNLIVDQDGTVKVTDFGLAKSIWSSELTLSGQLVGTPHYMSPERLSGKPVDHRGDVFAFGCIAYEMLTGRRLFAPGDPMAILAQQARWTLPVPERIRPNLDKDLYRVLQRSLALD</sequence>
<feature type="non-terminal residue" evidence="4">
    <location>
        <position position="367"/>
    </location>
</feature>
<dbReference type="PROSITE" id="PS00108">
    <property type="entry name" value="PROTEIN_KINASE_ST"/>
    <property type="match status" value="1"/>
</dbReference>
<dbReference type="InterPro" id="IPR045269">
    <property type="entry name" value="Atg1-like"/>
</dbReference>
<dbReference type="Gene3D" id="1.10.510.10">
    <property type="entry name" value="Transferase(Phosphotransferase) domain 1"/>
    <property type="match status" value="1"/>
</dbReference>
<dbReference type="EMBL" id="LAZR01012867">
    <property type="protein sequence ID" value="KKM24714.1"/>
    <property type="molecule type" value="Genomic_DNA"/>
</dbReference>
<dbReference type="SMART" id="SM00220">
    <property type="entry name" value="S_TKc"/>
    <property type="match status" value="1"/>
</dbReference>
<dbReference type="SUPFAM" id="SSF56112">
    <property type="entry name" value="Protein kinase-like (PK-like)"/>
    <property type="match status" value="1"/>
</dbReference>
<dbReference type="CDD" id="cd14014">
    <property type="entry name" value="STKc_PknB_like"/>
    <property type="match status" value="1"/>
</dbReference>
<organism evidence="4">
    <name type="scientific">marine sediment metagenome</name>
    <dbReference type="NCBI Taxonomy" id="412755"/>
    <lineage>
        <taxon>unclassified sequences</taxon>
        <taxon>metagenomes</taxon>
        <taxon>ecological metagenomes</taxon>
    </lineage>
</organism>
<dbReference type="InterPro" id="IPR011009">
    <property type="entry name" value="Kinase-like_dom_sf"/>
</dbReference>
<dbReference type="InterPro" id="IPR000719">
    <property type="entry name" value="Prot_kinase_dom"/>
</dbReference>
<dbReference type="Pfam" id="PF00069">
    <property type="entry name" value="Pkinase"/>
    <property type="match status" value="1"/>
</dbReference>
<proteinExistence type="predicted"/>
<dbReference type="GO" id="GO:0010506">
    <property type="term" value="P:regulation of autophagy"/>
    <property type="evidence" value="ECO:0007669"/>
    <property type="project" value="InterPro"/>
</dbReference>
<keyword evidence="2" id="KW-0067">ATP-binding</keyword>
<evidence type="ECO:0000259" key="3">
    <source>
        <dbReference type="PROSITE" id="PS50011"/>
    </source>
</evidence>
<keyword evidence="1" id="KW-0547">Nucleotide-binding</keyword>
<dbReference type="InterPro" id="IPR008271">
    <property type="entry name" value="Ser/Thr_kinase_AS"/>
</dbReference>
<gene>
    <name evidence="4" type="ORF">LCGC14_1602360</name>
</gene>
<dbReference type="FunFam" id="1.10.510.10:FF:000571">
    <property type="entry name" value="Maternal embryonic leucine zipper kinase"/>
    <property type="match status" value="1"/>
</dbReference>
<reference evidence="4" key="1">
    <citation type="journal article" date="2015" name="Nature">
        <title>Complex archaea that bridge the gap between prokaryotes and eukaryotes.</title>
        <authorList>
            <person name="Spang A."/>
            <person name="Saw J.H."/>
            <person name="Jorgensen S.L."/>
            <person name="Zaremba-Niedzwiedzka K."/>
            <person name="Martijn J."/>
            <person name="Lind A.E."/>
            <person name="van Eijk R."/>
            <person name="Schleper C."/>
            <person name="Guy L."/>
            <person name="Ettema T.J."/>
        </authorList>
    </citation>
    <scope>NUCLEOTIDE SEQUENCE</scope>
</reference>
<dbReference type="GO" id="GO:0005524">
    <property type="term" value="F:ATP binding"/>
    <property type="evidence" value="ECO:0007669"/>
    <property type="project" value="UniProtKB-KW"/>
</dbReference>
<dbReference type="PROSITE" id="PS50011">
    <property type="entry name" value="PROTEIN_KINASE_DOM"/>
    <property type="match status" value="1"/>
</dbReference>
<dbReference type="PANTHER" id="PTHR24348:SF68">
    <property type="entry name" value="SERINE_THREONINE-PROTEIN KINASE ATG1C"/>
    <property type="match status" value="1"/>
</dbReference>